<keyword evidence="4" id="KW-1185">Reference proteome</keyword>
<dbReference type="InterPro" id="IPR028098">
    <property type="entry name" value="Glyco_trans_4-like_N"/>
</dbReference>
<accession>A0A1I3NJU6</accession>
<reference evidence="4" key="1">
    <citation type="submission" date="2016-10" db="EMBL/GenBank/DDBJ databases">
        <authorList>
            <person name="Varghese N."/>
            <person name="Submissions S."/>
        </authorList>
    </citation>
    <scope>NUCLEOTIDE SEQUENCE [LARGE SCALE GENOMIC DNA]</scope>
    <source>
        <strain evidence="4">DSM 28881</strain>
    </source>
</reference>
<sequence length="390" mass="45317">MEFNKKKVLLVLQVGTLGGAERQALGLGRYLTKYRNCNVDILFTSSNKITKDFQDFYKETGINQIHYFGEPYIILRREFSIKNLKRLKWSVQYLLRLRKGLKQEKYDVVIPFLNFPSKIAYYLYKILPTVKYTFWHQLGLDFLKKDIFESVAVNNMPCIIGNAENCFDIFKKDYKVQPSKFNLLPQYITLNREDSDMSKFKTTYGINKDKIVFGMIAHFRSFKYHDLALKIFYELSKNYDTAHLILQGNRENDHISNDIYLSLKQEIFDLGISDKVTLLSNVKVVDVLNVLDVGMLLSLIEGTPNVVMEYMLYGLPVISSNHPGCIGLLGDSKFLVKNNDENGILKAMELLLNGKDLREIEGNNNLKRIKDYDIDSYVIKLEQILTNYFD</sequence>
<keyword evidence="3" id="KW-0808">Transferase</keyword>
<gene>
    <name evidence="3" type="ORF">SAMN05443431_104169</name>
</gene>
<dbReference type="Gene3D" id="3.40.50.2000">
    <property type="entry name" value="Glycogen Phosphorylase B"/>
    <property type="match status" value="2"/>
</dbReference>
<proteinExistence type="predicted"/>
<dbReference type="RefSeq" id="WP_090839283.1">
    <property type="nucleotide sequence ID" value="NZ_FORM01000004.1"/>
</dbReference>
<dbReference type="Proteomes" id="UP000199559">
    <property type="component" value="Unassembled WGS sequence"/>
</dbReference>
<evidence type="ECO:0000313" key="4">
    <source>
        <dbReference type="Proteomes" id="UP000199559"/>
    </source>
</evidence>
<dbReference type="SUPFAM" id="SSF53756">
    <property type="entry name" value="UDP-Glycosyltransferase/glycogen phosphorylase"/>
    <property type="match status" value="1"/>
</dbReference>
<dbReference type="EMBL" id="FORM01000004">
    <property type="protein sequence ID" value="SFJ09230.1"/>
    <property type="molecule type" value="Genomic_DNA"/>
</dbReference>
<organism evidence="3 4">
    <name type="scientific">Olleya namhaensis</name>
    <dbReference type="NCBI Taxonomy" id="1144750"/>
    <lineage>
        <taxon>Bacteria</taxon>
        <taxon>Pseudomonadati</taxon>
        <taxon>Bacteroidota</taxon>
        <taxon>Flavobacteriia</taxon>
        <taxon>Flavobacteriales</taxon>
        <taxon>Flavobacteriaceae</taxon>
    </lineage>
</organism>
<feature type="domain" description="Glycosyltransferase subfamily 4-like N-terminal" evidence="2">
    <location>
        <begin position="18"/>
        <end position="188"/>
    </location>
</feature>
<dbReference type="Pfam" id="PF13439">
    <property type="entry name" value="Glyco_transf_4"/>
    <property type="match status" value="1"/>
</dbReference>
<dbReference type="STRING" id="1144750.SAMN05443431_104169"/>
<name>A0A1I3NJU6_9FLAO</name>
<dbReference type="AlphaFoldDB" id="A0A1I3NJU6"/>
<evidence type="ECO:0000313" key="3">
    <source>
        <dbReference type="EMBL" id="SFJ09230.1"/>
    </source>
</evidence>
<dbReference type="PANTHER" id="PTHR12526">
    <property type="entry name" value="GLYCOSYLTRANSFERASE"/>
    <property type="match status" value="1"/>
</dbReference>
<feature type="domain" description="Glycosyl transferase family 1" evidence="1">
    <location>
        <begin position="200"/>
        <end position="365"/>
    </location>
</feature>
<evidence type="ECO:0000259" key="2">
    <source>
        <dbReference type="Pfam" id="PF13439"/>
    </source>
</evidence>
<dbReference type="InterPro" id="IPR001296">
    <property type="entry name" value="Glyco_trans_1"/>
</dbReference>
<dbReference type="GO" id="GO:0016757">
    <property type="term" value="F:glycosyltransferase activity"/>
    <property type="evidence" value="ECO:0007669"/>
    <property type="project" value="InterPro"/>
</dbReference>
<protein>
    <submittedName>
        <fullName evidence="3">Glycosyltransferase involved in cell wall bisynthesis</fullName>
    </submittedName>
</protein>
<evidence type="ECO:0000259" key="1">
    <source>
        <dbReference type="Pfam" id="PF00534"/>
    </source>
</evidence>
<dbReference type="Pfam" id="PF00534">
    <property type="entry name" value="Glycos_transf_1"/>
    <property type="match status" value="1"/>
</dbReference>